<keyword evidence="2" id="KW-1185">Reference proteome</keyword>
<evidence type="ECO:0000313" key="2">
    <source>
        <dbReference type="Proteomes" id="UP001497457"/>
    </source>
</evidence>
<sequence length="470" mass="54062">MMDIVLSAVGSDLVSRFTSFIIQKLQTPVATVDNKTRLKQLLLRAGTIVEEADRRRITNHGILLQLRQLREAMYHGYYRLDTSGIWAAQTKRKVAVSNYKLQIDMANLEATLGGMKEFLQILMHCPPIVHQPYSAYLFMEKCMFGRHAEKEHIINFLLNPCSALDVLPVIGPCYVGKKTLVEHACREEIVHRNFSHILHFNSDDLKNIMNDDYTLDSCRKLGLPNGRFLIVVALVHNTDEVAWGKIYNSLGRLAIGSKAILISEMDQVSSLGTVQALTLTKLQQEEHWYFFRVLAFGSANPYDHHPDLAPIAKEIAREMHGSFMITNTVTRMLRASMNKQFWRRILGYMKKSLDMHILVFGEDLRDDTKSRKRCLSYFHTFRHDSDGPLMLFCEQRYETRSMIQGDITSMKTAEEVLDANDLKHGDKFDVIMQSQIPPYYKYISKCVVQKSTSVYPGNKCLKRKRNQLKS</sequence>
<dbReference type="Proteomes" id="UP001497457">
    <property type="component" value="Chromosome 17b"/>
</dbReference>
<evidence type="ECO:0000313" key="1">
    <source>
        <dbReference type="EMBL" id="CAL4950683.1"/>
    </source>
</evidence>
<dbReference type="InterPro" id="IPR027417">
    <property type="entry name" value="P-loop_NTPase"/>
</dbReference>
<accession>A0ABC8YZ26</accession>
<dbReference type="EMBL" id="OZ075127">
    <property type="protein sequence ID" value="CAL4950683.1"/>
    <property type="molecule type" value="Genomic_DNA"/>
</dbReference>
<dbReference type="SUPFAM" id="SSF52540">
    <property type="entry name" value="P-loop containing nucleoside triphosphate hydrolases"/>
    <property type="match status" value="1"/>
</dbReference>
<dbReference type="AlphaFoldDB" id="A0ABC8YZ26"/>
<proteinExistence type="predicted"/>
<gene>
    <name evidence="1" type="ORF">URODEC1_LOCUS38519</name>
</gene>
<name>A0ABC8YZ26_9POAL</name>
<organism evidence="1 2">
    <name type="scientific">Urochloa decumbens</name>
    <dbReference type="NCBI Taxonomy" id="240449"/>
    <lineage>
        <taxon>Eukaryota</taxon>
        <taxon>Viridiplantae</taxon>
        <taxon>Streptophyta</taxon>
        <taxon>Embryophyta</taxon>
        <taxon>Tracheophyta</taxon>
        <taxon>Spermatophyta</taxon>
        <taxon>Magnoliopsida</taxon>
        <taxon>Liliopsida</taxon>
        <taxon>Poales</taxon>
        <taxon>Poaceae</taxon>
        <taxon>PACMAD clade</taxon>
        <taxon>Panicoideae</taxon>
        <taxon>Panicodae</taxon>
        <taxon>Paniceae</taxon>
        <taxon>Melinidinae</taxon>
        <taxon>Urochloa</taxon>
    </lineage>
</organism>
<dbReference type="PANTHER" id="PTHR33377:SF94">
    <property type="entry name" value="OS01G0582300 PROTEIN"/>
    <property type="match status" value="1"/>
</dbReference>
<evidence type="ECO:0008006" key="3">
    <source>
        <dbReference type="Google" id="ProtNLM"/>
    </source>
</evidence>
<reference evidence="1" key="1">
    <citation type="submission" date="2024-10" db="EMBL/GenBank/DDBJ databases">
        <authorList>
            <person name="Ryan C."/>
        </authorList>
    </citation>
    <scope>NUCLEOTIDE SEQUENCE [LARGE SCALE GENOMIC DNA]</scope>
</reference>
<dbReference type="PANTHER" id="PTHR33377">
    <property type="entry name" value="OS10G0134700 PROTEIN-RELATED"/>
    <property type="match status" value="1"/>
</dbReference>
<protein>
    <recommendedName>
        <fullName evidence="3">Rx N-terminal domain-containing protein</fullName>
    </recommendedName>
</protein>